<dbReference type="RefSeq" id="XP_013347804.1">
    <property type="nucleotide sequence ID" value="XM_013492350.1"/>
</dbReference>
<dbReference type="GeneID" id="25370746"/>
<dbReference type="HOGENOM" id="CLU_1562578_0_0_1"/>
<dbReference type="AlphaFoldDB" id="A0A074ZNX5"/>
<evidence type="ECO:0000313" key="1">
    <source>
        <dbReference type="EMBL" id="KER00032.1"/>
    </source>
</evidence>
<organism evidence="1 2">
    <name type="scientific">Aureobasidium subglaciale (strain EXF-2481)</name>
    <name type="common">Aureobasidium pullulans var. subglaciale</name>
    <dbReference type="NCBI Taxonomy" id="1043005"/>
    <lineage>
        <taxon>Eukaryota</taxon>
        <taxon>Fungi</taxon>
        <taxon>Dikarya</taxon>
        <taxon>Ascomycota</taxon>
        <taxon>Pezizomycotina</taxon>
        <taxon>Dothideomycetes</taxon>
        <taxon>Dothideomycetidae</taxon>
        <taxon>Dothideales</taxon>
        <taxon>Saccotheciaceae</taxon>
        <taxon>Aureobasidium</taxon>
    </lineage>
</organism>
<dbReference type="Proteomes" id="UP000030641">
    <property type="component" value="Unassembled WGS sequence"/>
</dbReference>
<evidence type="ECO:0000313" key="2">
    <source>
        <dbReference type="Proteomes" id="UP000030641"/>
    </source>
</evidence>
<keyword evidence="2" id="KW-1185">Reference proteome</keyword>
<dbReference type="InParanoid" id="A0A074ZNX5"/>
<protein>
    <submittedName>
        <fullName evidence="1">Uncharacterized protein</fullName>
    </submittedName>
</protein>
<accession>A0A074ZNX5</accession>
<name>A0A074ZNX5_AURSE</name>
<dbReference type="OrthoDB" id="3874180at2759"/>
<sequence>MSEWLLRAWEVCPLAHYRCIAHLVALAAHAKVENTEHYDRLRAACTHRLVSLITRNSPPSTSPIDGPSAPARTHEIRDLISWMLLVNPSADVDLFQSLGNLQNALQCLNAAPAALAASGEYDRRRSDFLGMKAEIVLQVCFRYGLHLLRQRKHKMVARVMLEQSKALLMRQ</sequence>
<proteinExistence type="predicted"/>
<dbReference type="EMBL" id="KL584750">
    <property type="protein sequence ID" value="KER00032.1"/>
    <property type="molecule type" value="Genomic_DNA"/>
</dbReference>
<gene>
    <name evidence="1" type="ORF">AUEXF2481DRAFT_696785</name>
</gene>
<reference evidence="1 2" key="1">
    <citation type="journal article" date="2014" name="BMC Genomics">
        <title>Genome sequencing of four Aureobasidium pullulans varieties: biotechnological potential, stress tolerance, and description of new species.</title>
        <authorList>
            <person name="Gostin Ar C."/>
            <person name="Ohm R.A."/>
            <person name="Kogej T."/>
            <person name="Sonjak S."/>
            <person name="Turk M."/>
            <person name="Zajc J."/>
            <person name="Zalar P."/>
            <person name="Grube M."/>
            <person name="Sun H."/>
            <person name="Han J."/>
            <person name="Sharma A."/>
            <person name="Chiniquy J."/>
            <person name="Ngan C.Y."/>
            <person name="Lipzen A."/>
            <person name="Barry K."/>
            <person name="Grigoriev I.V."/>
            <person name="Gunde-Cimerman N."/>
        </authorList>
    </citation>
    <scope>NUCLEOTIDE SEQUENCE [LARGE SCALE GENOMIC DNA]</scope>
    <source>
        <strain evidence="1 2">EXF-2481</strain>
    </source>
</reference>